<dbReference type="SUPFAM" id="SSF51197">
    <property type="entry name" value="Clavaminate synthase-like"/>
    <property type="match status" value="1"/>
</dbReference>
<feature type="domain" description="TauD/TfdA-like" evidence="5">
    <location>
        <begin position="52"/>
        <end position="310"/>
    </location>
</feature>
<accession>A0A5C4WRM8</accession>
<keyword evidence="3" id="KW-0408">Iron</keyword>
<dbReference type="RefSeq" id="WP_139620838.1">
    <property type="nucleotide sequence ID" value="NZ_VDMP01000006.1"/>
</dbReference>
<proteinExistence type="predicted"/>
<sequence length="363" mass="40540">MNDTLTPVGGRGAWRGSTFDYRQDGLWQLSGEELGEIDAALATLKDHGDLDLTEITPATFPLQRVGDLLTRLRDELRFGRGFVLIRGLSRERYGDDDLARIYCGLGAHLGEVIPQSGKGEILGHVLNVADLVDEQVRGYRSAMAMNMHCDGHDVVSLLCLREAKEGGASRIASAAAVHDRMLEIDPDLVRVLYRGMPVMRGRMDAEYGDGRIVTSGDVALFTKTDGEFSSCVHVAQTRDAARAGHFEITAQQEAALELFCELSSSPELYLDMQIAPGDIQFLNNRLIVHGRTPYVDHDDVGRRRHLMRLWVNIPAWPRRPADQQDIYSMEDLPLWARQRQPFMELPERYLAEVTARQRAAVGG</sequence>
<evidence type="ECO:0000256" key="3">
    <source>
        <dbReference type="ARBA" id="ARBA00023004"/>
    </source>
</evidence>
<dbReference type="Gene3D" id="3.60.130.10">
    <property type="entry name" value="Clavaminate synthase-like"/>
    <property type="match status" value="1"/>
</dbReference>
<comment type="caution">
    <text evidence="6">The sequence shown here is derived from an EMBL/GenBank/DDBJ whole genome shotgun (WGS) entry which is preliminary data.</text>
</comment>
<evidence type="ECO:0000256" key="1">
    <source>
        <dbReference type="ARBA" id="ARBA00001954"/>
    </source>
</evidence>
<dbReference type="PANTHER" id="PTHR10696">
    <property type="entry name" value="GAMMA-BUTYROBETAINE HYDROXYLASE-RELATED"/>
    <property type="match status" value="1"/>
</dbReference>
<keyword evidence="4" id="KW-0045">Antibiotic biosynthesis</keyword>
<evidence type="ECO:0000256" key="2">
    <source>
        <dbReference type="ARBA" id="ARBA00023002"/>
    </source>
</evidence>
<name>A0A5C4WRM8_9ACTN</name>
<dbReference type="Proteomes" id="UP000313231">
    <property type="component" value="Unassembled WGS sequence"/>
</dbReference>
<dbReference type="GO" id="GO:0017000">
    <property type="term" value="P:antibiotic biosynthetic process"/>
    <property type="evidence" value="ECO:0007669"/>
    <property type="project" value="UniProtKB-KW"/>
</dbReference>
<dbReference type="InterPro" id="IPR003819">
    <property type="entry name" value="TauD/TfdA-like"/>
</dbReference>
<dbReference type="GO" id="GO:0051213">
    <property type="term" value="F:dioxygenase activity"/>
    <property type="evidence" value="ECO:0007669"/>
    <property type="project" value="UniProtKB-KW"/>
</dbReference>
<keyword evidence="2" id="KW-0560">Oxidoreductase</keyword>
<dbReference type="EMBL" id="VDMP01000006">
    <property type="protein sequence ID" value="TNM50837.1"/>
    <property type="molecule type" value="Genomic_DNA"/>
</dbReference>
<keyword evidence="7" id="KW-1185">Reference proteome</keyword>
<protein>
    <submittedName>
        <fullName evidence="6">TauD/TfdA family dioxygenase</fullName>
    </submittedName>
</protein>
<dbReference type="InterPro" id="IPR050411">
    <property type="entry name" value="AlphaKG_dependent_hydroxylases"/>
</dbReference>
<evidence type="ECO:0000313" key="6">
    <source>
        <dbReference type="EMBL" id="TNM50837.1"/>
    </source>
</evidence>
<dbReference type="PANTHER" id="PTHR10696:SF56">
    <property type="entry name" value="TAUD_TFDA-LIKE DOMAIN-CONTAINING PROTEIN"/>
    <property type="match status" value="1"/>
</dbReference>
<evidence type="ECO:0000259" key="5">
    <source>
        <dbReference type="Pfam" id="PF02668"/>
    </source>
</evidence>
<dbReference type="OrthoDB" id="5491415at2"/>
<gene>
    <name evidence="6" type="ORF">FHP29_00070</name>
</gene>
<keyword evidence="6" id="KW-0223">Dioxygenase</keyword>
<dbReference type="AlphaFoldDB" id="A0A5C4WRM8"/>
<dbReference type="InterPro" id="IPR042098">
    <property type="entry name" value="TauD-like_sf"/>
</dbReference>
<evidence type="ECO:0000256" key="4">
    <source>
        <dbReference type="ARBA" id="ARBA00023194"/>
    </source>
</evidence>
<evidence type="ECO:0000313" key="7">
    <source>
        <dbReference type="Proteomes" id="UP000313231"/>
    </source>
</evidence>
<comment type="cofactor">
    <cofactor evidence="1">
        <name>Fe(2+)</name>
        <dbReference type="ChEBI" id="CHEBI:29033"/>
    </cofactor>
</comment>
<dbReference type="Pfam" id="PF02668">
    <property type="entry name" value="TauD"/>
    <property type="match status" value="1"/>
</dbReference>
<reference evidence="6 7" key="1">
    <citation type="journal article" date="2016" name="Int. J. Syst. Evol. Microbiol.">
        <title>Nocardioides albidus sp. nov., an actinobacterium isolated from garden soil.</title>
        <authorList>
            <person name="Singh H."/>
            <person name="Du J."/>
            <person name="Trinh H."/>
            <person name="Won K."/>
            <person name="Yang J.E."/>
            <person name="Yin C."/>
            <person name="Kook M."/>
            <person name="Yi T.H."/>
        </authorList>
    </citation>
    <scope>NUCLEOTIDE SEQUENCE [LARGE SCALE GENOMIC DNA]</scope>
    <source>
        <strain evidence="6 7">CCTCC AB 2015297</strain>
    </source>
</reference>
<organism evidence="6 7">
    <name type="scientific">Nocardioides albidus</name>
    <dbReference type="NCBI Taxonomy" id="1517589"/>
    <lineage>
        <taxon>Bacteria</taxon>
        <taxon>Bacillati</taxon>
        <taxon>Actinomycetota</taxon>
        <taxon>Actinomycetes</taxon>
        <taxon>Propionibacteriales</taxon>
        <taxon>Nocardioidaceae</taxon>
        <taxon>Nocardioides</taxon>
    </lineage>
</organism>